<feature type="domain" description="Glycosyltransferase subfamily 4-like N-terminal" evidence="3">
    <location>
        <begin position="22"/>
        <end position="162"/>
    </location>
</feature>
<evidence type="ECO:0000256" key="2">
    <source>
        <dbReference type="ARBA" id="ARBA00022679"/>
    </source>
</evidence>
<name>A0ABT5YLS6_9PROT</name>
<dbReference type="Pfam" id="PF13579">
    <property type="entry name" value="Glyco_trans_4_4"/>
    <property type="match status" value="1"/>
</dbReference>
<keyword evidence="2" id="KW-0808">Transferase</keyword>
<dbReference type="Gene3D" id="3.40.50.2000">
    <property type="entry name" value="Glycogen Phosphorylase B"/>
    <property type="match status" value="2"/>
</dbReference>
<dbReference type="RefSeq" id="WP_275821602.1">
    <property type="nucleotide sequence ID" value="NZ_JARHUD010000004.1"/>
</dbReference>
<dbReference type="Proteomes" id="UP001215503">
    <property type="component" value="Unassembled WGS sequence"/>
</dbReference>
<proteinExistence type="predicted"/>
<dbReference type="Pfam" id="PF13692">
    <property type="entry name" value="Glyco_trans_1_4"/>
    <property type="match status" value="1"/>
</dbReference>
<sequence>MSIAQITTVHHRADTRIRVKEVASLARRLDEPVFLLVQDGKGPEVSACGRYRVIDSGLRPRGRIMRMIRGNWRMWRALRRVKPRVVHFHDPELLFLGLAMKLTGARVVYDVHEDVPRQILTKDWIPALLRRPLAAVVGILEGLAVKVFDGVVPATPPIARRFPGPRTVVVQNFPLLDELRCVDALAYAARPPALAYVGDISEVRAADEMVQALGLLPRTLACRLELAGGFASPALEQRVRALPGWSRVRFHGWATRPQVAAILGRARAGLVLLHPEPNYVEAYPNKMFEYMAAGLPVIASDFPLWRELVEESGAGLLVDPQDAVAIAGAMRWILENPDEAVAMGRRGRAAVEARFNWQPEEEKLIGLYRRLLDQPQPTTVVAPLAARAERPPR</sequence>
<keyword evidence="1" id="KW-0328">Glycosyltransferase</keyword>
<keyword evidence="5" id="KW-1185">Reference proteome</keyword>
<dbReference type="CDD" id="cd03794">
    <property type="entry name" value="GT4_WbuB-like"/>
    <property type="match status" value="1"/>
</dbReference>
<evidence type="ECO:0000256" key="1">
    <source>
        <dbReference type="ARBA" id="ARBA00022676"/>
    </source>
</evidence>
<dbReference type="InterPro" id="IPR028098">
    <property type="entry name" value="Glyco_trans_4-like_N"/>
</dbReference>
<protein>
    <submittedName>
        <fullName evidence="4">Glycosyltransferase family 4 protein</fullName>
    </submittedName>
</protein>
<dbReference type="SUPFAM" id="SSF53756">
    <property type="entry name" value="UDP-Glycosyltransferase/glycogen phosphorylase"/>
    <property type="match status" value="1"/>
</dbReference>
<dbReference type="PANTHER" id="PTHR12526:SF629">
    <property type="entry name" value="TEICHURONIC ACID BIOSYNTHESIS GLYCOSYLTRANSFERASE TUAH-RELATED"/>
    <property type="match status" value="1"/>
</dbReference>
<dbReference type="PANTHER" id="PTHR12526">
    <property type="entry name" value="GLYCOSYLTRANSFERASE"/>
    <property type="match status" value="1"/>
</dbReference>
<evidence type="ECO:0000259" key="3">
    <source>
        <dbReference type="Pfam" id="PF13579"/>
    </source>
</evidence>
<evidence type="ECO:0000313" key="5">
    <source>
        <dbReference type="Proteomes" id="UP001215503"/>
    </source>
</evidence>
<comment type="caution">
    <text evidence="4">The sequence shown here is derived from an EMBL/GenBank/DDBJ whole genome shotgun (WGS) entry which is preliminary data.</text>
</comment>
<evidence type="ECO:0000313" key="4">
    <source>
        <dbReference type="EMBL" id="MDF2095819.1"/>
    </source>
</evidence>
<reference evidence="4 5" key="1">
    <citation type="submission" date="2023-03" db="EMBL/GenBank/DDBJ databases">
        <title>Fodinicurvata sp. CAU 1616 isolated from sea sendiment.</title>
        <authorList>
            <person name="Kim W."/>
        </authorList>
    </citation>
    <scope>NUCLEOTIDE SEQUENCE [LARGE SCALE GENOMIC DNA]</scope>
    <source>
        <strain evidence="4 5">CAU 1616</strain>
    </source>
</reference>
<organism evidence="4 5">
    <name type="scientific">Aquibaculum arenosum</name>
    <dbReference type="NCBI Taxonomy" id="3032591"/>
    <lineage>
        <taxon>Bacteria</taxon>
        <taxon>Pseudomonadati</taxon>
        <taxon>Pseudomonadota</taxon>
        <taxon>Alphaproteobacteria</taxon>
        <taxon>Rhodospirillales</taxon>
        <taxon>Rhodovibrionaceae</taxon>
        <taxon>Aquibaculum</taxon>
    </lineage>
</organism>
<accession>A0ABT5YLS6</accession>
<gene>
    <name evidence="4" type="ORF">P2G67_07510</name>
</gene>
<dbReference type="EMBL" id="JARHUD010000004">
    <property type="protein sequence ID" value="MDF2095819.1"/>
    <property type="molecule type" value="Genomic_DNA"/>
</dbReference>